<keyword evidence="7" id="KW-1185">Reference proteome</keyword>
<dbReference type="CDD" id="cd16433">
    <property type="entry name" value="CheB"/>
    <property type="match status" value="1"/>
</dbReference>
<name>A0ABU1BMV2_9BURK</name>
<dbReference type="InterPro" id="IPR035909">
    <property type="entry name" value="CheB_C"/>
</dbReference>
<feature type="active site" evidence="4">
    <location>
        <position position="43"/>
    </location>
</feature>
<dbReference type="Gene3D" id="3.40.50.180">
    <property type="entry name" value="Methylesterase CheB, C-terminal domain"/>
    <property type="match status" value="1"/>
</dbReference>
<reference evidence="6 7" key="1">
    <citation type="submission" date="2023-08" db="EMBL/GenBank/DDBJ databases">
        <title>Oxalobacteraceae gen .nov., isolated from river sludge outside the plant.</title>
        <authorList>
            <person name="Zhao S.Y."/>
        </authorList>
    </citation>
    <scope>NUCLEOTIDE SEQUENCE [LARGE SCALE GENOMIC DNA]</scope>
    <source>
        <strain evidence="6 7">R-40</strain>
    </source>
</reference>
<evidence type="ECO:0000256" key="3">
    <source>
        <dbReference type="ARBA" id="ARBA00048267"/>
    </source>
</evidence>
<evidence type="ECO:0000259" key="5">
    <source>
        <dbReference type="PROSITE" id="PS50122"/>
    </source>
</evidence>
<dbReference type="Pfam" id="PF01339">
    <property type="entry name" value="CheB_methylest"/>
    <property type="match status" value="1"/>
</dbReference>
<feature type="active site" evidence="4">
    <location>
        <position position="16"/>
    </location>
</feature>
<evidence type="ECO:0000313" key="7">
    <source>
        <dbReference type="Proteomes" id="UP001225596"/>
    </source>
</evidence>
<proteinExistence type="predicted"/>
<keyword evidence="1 4" id="KW-0378">Hydrolase</keyword>
<feature type="active site" evidence="4">
    <location>
        <position position="136"/>
    </location>
</feature>
<gene>
    <name evidence="6" type="ORF">Q8A64_04380</name>
</gene>
<dbReference type="RefSeq" id="WP_338435580.1">
    <property type="nucleotide sequence ID" value="NZ_JAUYVH010000002.1"/>
</dbReference>
<organism evidence="6 7">
    <name type="scientific">Keguizhuia sedimenti</name>
    <dbReference type="NCBI Taxonomy" id="3064264"/>
    <lineage>
        <taxon>Bacteria</taxon>
        <taxon>Pseudomonadati</taxon>
        <taxon>Pseudomonadota</taxon>
        <taxon>Betaproteobacteria</taxon>
        <taxon>Burkholderiales</taxon>
        <taxon>Oxalobacteraceae</taxon>
        <taxon>Keguizhuia</taxon>
    </lineage>
</organism>
<sequence>MAGQDKHIELVVIGASAGGVEALSVLLQALPEDFYPPVAIVLHLPPDRSTALPQLLARKCARPVKEAEDKEPLVNGTVYFAPPDYHLLVEPDRSLSLSRDEPLHYSRPSIDMLFESAAMACRETVLGIILTGASKDGAEGLKQIRTCGGLAWIQQPDEALSRIMPEAAISTAGADQVLTLKQLSENLSRLTAPAIEAD</sequence>
<protein>
    <recommendedName>
        <fullName evidence="2">protein-glutamate methylesterase</fullName>
        <ecNumber evidence="2">3.1.1.61</ecNumber>
    </recommendedName>
</protein>
<keyword evidence="4" id="KW-0145">Chemotaxis</keyword>
<evidence type="ECO:0000313" key="6">
    <source>
        <dbReference type="EMBL" id="MDQ9169643.1"/>
    </source>
</evidence>
<evidence type="ECO:0000256" key="1">
    <source>
        <dbReference type="ARBA" id="ARBA00022801"/>
    </source>
</evidence>
<dbReference type="PROSITE" id="PS50122">
    <property type="entry name" value="CHEB"/>
    <property type="match status" value="1"/>
</dbReference>
<dbReference type="Proteomes" id="UP001225596">
    <property type="component" value="Unassembled WGS sequence"/>
</dbReference>
<dbReference type="InterPro" id="IPR000673">
    <property type="entry name" value="Sig_transdc_resp-reg_Me-estase"/>
</dbReference>
<dbReference type="PANTHER" id="PTHR42872:SF6">
    <property type="entry name" value="PROTEIN-GLUTAMATE METHYLESTERASE_PROTEIN-GLUTAMINE GLUTAMINASE"/>
    <property type="match status" value="1"/>
</dbReference>
<dbReference type="SUPFAM" id="SSF52738">
    <property type="entry name" value="Methylesterase CheB, C-terminal domain"/>
    <property type="match status" value="1"/>
</dbReference>
<accession>A0ABU1BMV2</accession>
<evidence type="ECO:0000256" key="2">
    <source>
        <dbReference type="ARBA" id="ARBA00039140"/>
    </source>
</evidence>
<dbReference type="EMBL" id="JAUYVH010000002">
    <property type="protein sequence ID" value="MDQ9169643.1"/>
    <property type="molecule type" value="Genomic_DNA"/>
</dbReference>
<dbReference type="EC" id="3.1.1.61" evidence="2"/>
<evidence type="ECO:0000256" key="4">
    <source>
        <dbReference type="PROSITE-ProRule" id="PRU00050"/>
    </source>
</evidence>
<feature type="domain" description="CheB-type methylesterase" evidence="5">
    <location>
        <begin position="9"/>
        <end position="187"/>
    </location>
</feature>
<dbReference type="PANTHER" id="PTHR42872">
    <property type="entry name" value="PROTEIN-GLUTAMATE METHYLESTERASE/PROTEIN-GLUTAMINE GLUTAMINASE"/>
    <property type="match status" value="1"/>
</dbReference>
<comment type="caution">
    <text evidence="6">The sequence shown here is derived from an EMBL/GenBank/DDBJ whole genome shotgun (WGS) entry which is preliminary data.</text>
</comment>
<comment type="catalytic activity">
    <reaction evidence="3">
        <text>[protein]-L-glutamate 5-O-methyl ester + H2O = L-glutamyl-[protein] + methanol + H(+)</text>
        <dbReference type="Rhea" id="RHEA:23236"/>
        <dbReference type="Rhea" id="RHEA-COMP:10208"/>
        <dbReference type="Rhea" id="RHEA-COMP:10311"/>
        <dbReference type="ChEBI" id="CHEBI:15377"/>
        <dbReference type="ChEBI" id="CHEBI:15378"/>
        <dbReference type="ChEBI" id="CHEBI:17790"/>
        <dbReference type="ChEBI" id="CHEBI:29973"/>
        <dbReference type="ChEBI" id="CHEBI:82795"/>
        <dbReference type="EC" id="3.1.1.61"/>
    </reaction>
</comment>